<dbReference type="Proteomes" id="UP001458880">
    <property type="component" value="Unassembled WGS sequence"/>
</dbReference>
<evidence type="ECO:0000313" key="3">
    <source>
        <dbReference type="Proteomes" id="UP001458880"/>
    </source>
</evidence>
<evidence type="ECO:0000256" key="1">
    <source>
        <dbReference type="SAM" id="MobiDB-lite"/>
    </source>
</evidence>
<evidence type="ECO:0000313" key="2">
    <source>
        <dbReference type="EMBL" id="KAK9739457.1"/>
    </source>
</evidence>
<comment type="caution">
    <text evidence="2">The sequence shown here is derived from an EMBL/GenBank/DDBJ whole genome shotgun (WGS) entry which is preliminary data.</text>
</comment>
<protein>
    <submittedName>
        <fullName evidence="2">Uncharacterized protein</fullName>
    </submittedName>
</protein>
<name>A0AAW1M019_POPJA</name>
<organism evidence="2 3">
    <name type="scientific">Popillia japonica</name>
    <name type="common">Japanese beetle</name>
    <dbReference type="NCBI Taxonomy" id="7064"/>
    <lineage>
        <taxon>Eukaryota</taxon>
        <taxon>Metazoa</taxon>
        <taxon>Ecdysozoa</taxon>
        <taxon>Arthropoda</taxon>
        <taxon>Hexapoda</taxon>
        <taxon>Insecta</taxon>
        <taxon>Pterygota</taxon>
        <taxon>Neoptera</taxon>
        <taxon>Endopterygota</taxon>
        <taxon>Coleoptera</taxon>
        <taxon>Polyphaga</taxon>
        <taxon>Scarabaeiformia</taxon>
        <taxon>Scarabaeidae</taxon>
        <taxon>Rutelinae</taxon>
        <taxon>Popillia</taxon>
    </lineage>
</organism>
<feature type="region of interest" description="Disordered" evidence="1">
    <location>
        <begin position="29"/>
        <end position="49"/>
    </location>
</feature>
<dbReference type="AlphaFoldDB" id="A0AAW1M019"/>
<sequence>MPTNSRNNEFLIAQLLNSAHDALFTLPHRRPTPETSYTPVASLKASRSPPFSRDRLVVSKREEVAVVKRQASFHPPSLELRFSILRAAVCIPCWLAILAHNLRCDVML</sequence>
<proteinExistence type="predicted"/>
<gene>
    <name evidence="2" type="ORF">QE152_g9045</name>
</gene>
<dbReference type="EMBL" id="JASPKY010000075">
    <property type="protein sequence ID" value="KAK9739457.1"/>
    <property type="molecule type" value="Genomic_DNA"/>
</dbReference>
<accession>A0AAW1M019</accession>
<keyword evidence="3" id="KW-1185">Reference proteome</keyword>
<reference evidence="2 3" key="1">
    <citation type="journal article" date="2024" name="BMC Genomics">
        <title>De novo assembly and annotation of Popillia japonica's genome with initial clues to its potential as an invasive pest.</title>
        <authorList>
            <person name="Cucini C."/>
            <person name="Boschi S."/>
            <person name="Funari R."/>
            <person name="Cardaioli E."/>
            <person name="Iannotti N."/>
            <person name="Marturano G."/>
            <person name="Paoli F."/>
            <person name="Bruttini M."/>
            <person name="Carapelli A."/>
            <person name="Frati F."/>
            <person name="Nardi F."/>
        </authorList>
    </citation>
    <scope>NUCLEOTIDE SEQUENCE [LARGE SCALE GENOMIC DNA]</scope>
    <source>
        <strain evidence="2">DMR45628</strain>
    </source>
</reference>